<evidence type="ECO:0000259" key="2">
    <source>
        <dbReference type="Pfam" id="PF13439"/>
    </source>
</evidence>
<dbReference type="InterPro" id="IPR001296">
    <property type="entry name" value="Glyco_trans_1"/>
</dbReference>
<dbReference type="EMBL" id="LBWP01000014">
    <property type="protein sequence ID" value="KKR10840.1"/>
    <property type="molecule type" value="Genomic_DNA"/>
</dbReference>
<protein>
    <submittedName>
        <fullName evidence="3">Glycosyl transferase group 1</fullName>
    </submittedName>
</protein>
<evidence type="ECO:0000313" key="3">
    <source>
        <dbReference type="EMBL" id="KKR10840.1"/>
    </source>
</evidence>
<evidence type="ECO:0000259" key="1">
    <source>
        <dbReference type="Pfam" id="PF00534"/>
    </source>
</evidence>
<organism evidence="3 4">
    <name type="scientific">Candidatus Woesebacteria bacterium GW2011_GWA1_39_21</name>
    <dbReference type="NCBI Taxonomy" id="1618550"/>
    <lineage>
        <taxon>Bacteria</taxon>
        <taxon>Candidatus Woeseibacteriota</taxon>
    </lineage>
</organism>
<accession>A0A0G0QKA3</accession>
<proteinExistence type="predicted"/>
<sequence>MKIAILSSIHWRTPPTKYGPWELIASHVCEGMVKLGHEVTLYATGDSKTEARLKWICPKPLMEDPTLESKVYQYLHAASVFEDADQYDLIHNHYDAYPLVFSKLTKTPVVTTIHGFSSPQVNRIYEKYSNTYFVSISYADRKHAPDINYVANIYHGIPVEEYSYNGKPDSYFCYIGRISPDKGVHSAIKLAKKLSVTLKIAGLVASENQEYFEKEIKPFLNSKIQYLGLVDEKDKKILLKNSIGFLHLNTYPEGFGLTLIEAMASGTPVVGMELGSVPEVIDNGKTGFVVKNLKEAENAMKNIGLISRENCRKRVEENFTLEKMISEYEKVYLKIVKGP</sequence>
<gene>
    <name evidence="3" type="ORF">UT39_C0014G0029</name>
</gene>
<dbReference type="Gene3D" id="3.40.50.2000">
    <property type="entry name" value="Glycogen Phosphorylase B"/>
    <property type="match status" value="2"/>
</dbReference>
<dbReference type="PATRIC" id="fig|1618550.3.peg.862"/>
<feature type="domain" description="Glycosyltransferase subfamily 4-like N-terminal" evidence="2">
    <location>
        <begin position="27"/>
        <end position="133"/>
    </location>
</feature>
<dbReference type="SUPFAM" id="SSF53756">
    <property type="entry name" value="UDP-Glycosyltransferase/glycogen phosphorylase"/>
    <property type="match status" value="1"/>
</dbReference>
<dbReference type="AlphaFoldDB" id="A0A0G0QKA3"/>
<comment type="caution">
    <text evidence="3">The sequence shown here is derived from an EMBL/GenBank/DDBJ whole genome shotgun (WGS) entry which is preliminary data.</text>
</comment>
<evidence type="ECO:0000313" key="4">
    <source>
        <dbReference type="Proteomes" id="UP000034246"/>
    </source>
</evidence>
<dbReference type="PANTHER" id="PTHR12526">
    <property type="entry name" value="GLYCOSYLTRANSFERASE"/>
    <property type="match status" value="1"/>
</dbReference>
<dbReference type="GO" id="GO:0016757">
    <property type="term" value="F:glycosyltransferase activity"/>
    <property type="evidence" value="ECO:0007669"/>
    <property type="project" value="InterPro"/>
</dbReference>
<feature type="domain" description="Glycosyl transferase family 1" evidence="1">
    <location>
        <begin position="169"/>
        <end position="318"/>
    </location>
</feature>
<dbReference type="InterPro" id="IPR028098">
    <property type="entry name" value="Glyco_trans_4-like_N"/>
</dbReference>
<dbReference type="Pfam" id="PF00534">
    <property type="entry name" value="Glycos_transf_1"/>
    <property type="match status" value="1"/>
</dbReference>
<dbReference type="CDD" id="cd03802">
    <property type="entry name" value="GT4_AviGT4-like"/>
    <property type="match status" value="1"/>
</dbReference>
<dbReference type="STRING" id="1618550.UT39_C0014G0029"/>
<keyword evidence="3" id="KW-0808">Transferase</keyword>
<reference evidence="3 4" key="1">
    <citation type="journal article" date="2015" name="Nature">
        <title>rRNA introns, odd ribosomes, and small enigmatic genomes across a large radiation of phyla.</title>
        <authorList>
            <person name="Brown C.T."/>
            <person name="Hug L.A."/>
            <person name="Thomas B.C."/>
            <person name="Sharon I."/>
            <person name="Castelle C.J."/>
            <person name="Singh A."/>
            <person name="Wilkins M.J."/>
            <person name="Williams K.H."/>
            <person name="Banfield J.F."/>
        </authorList>
    </citation>
    <scope>NUCLEOTIDE SEQUENCE [LARGE SCALE GENOMIC DNA]</scope>
</reference>
<dbReference type="PANTHER" id="PTHR12526:SF595">
    <property type="entry name" value="BLL5217 PROTEIN"/>
    <property type="match status" value="1"/>
</dbReference>
<name>A0A0G0QKA3_9BACT</name>
<dbReference type="Pfam" id="PF13439">
    <property type="entry name" value="Glyco_transf_4"/>
    <property type="match status" value="1"/>
</dbReference>
<dbReference type="Proteomes" id="UP000034246">
    <property type="component" value="Unassembled WGS sequence"/>
</dbReference>